<dbReference type="AlphaFoldDB" id="A0A926IAP9"/>
<dbReference type="CDD" id="cd07344">
    <property type="entry name" value="M48_yhfN_like"/>
    <property type="match status" value="1"/>
</dbReference>
<name>A0A926IAP9_9FIRM</name>
<dbReference type="InterPro" id="IPR053136">
    <property type="entry name" value="UTP_pyrophosphatase-like"/>
</dbReference>
<evidence type="ECO:0000259" key="1">
    <source>
        <dbReference type="Pfam" id="PF01863"/>
    </source>
</evidence>
<evidence type="ECO:0000313" key="2">
    <source>
        <dbReference type="EMBL" id="MBC8569327.1"/>
    </source>
</evidence>
<feature type="domain" description="YgjP-like metallopeptidase" evidence="1">
    <location>
        <begin position="23"/>
        <end position="230"/>
    </location>
</feature>
<keyword evidence="3" id="KW-1185">Reference proteome</keyword>
<organism evidence="2 3">
    <name type="scientific">Zongyangia hominis</name>
    <dbReference type="NCBI Taxonomy" id="2763677"/>
    <lineage>
        <taxon>Bacteria</taxon>
        <taxon>Bacillati</taxon>
        <taxon>Bacillota</taxon>
        <taxon>Clostridia</taxon>
        <taxon>Eubacteriales</taxon>
        <taxon>Oscillospiraceae</taxon>
        <taxon>Zongyangia</taxon>
    </lineage>
</organism>
<accession>A0A926IAP9</accession>
<gene>
    <name evidence="2" type="ORF">H8709_00595</name>
</gene>
<dbReference type="Proteomes" id="UP000660861">
    <property type="component" value="Unassembled WGS sequence"/>
</dbReference>
<protein>
    <submittedName>
        <fullName evidence="2">M48 family metallopeptidase</fullName>
    </submittedName>
</protein>
<proteinExistence type="predicted"/>
<evidence type="ECO:0000313" key="3">
    <source>
        <dbReference type="Proteomes" id="UP000660861"/>
    </source>
</evidence>
<dbReference type="InterPro" id="IPR002725">
    <property type="entry name" value="YgjP-like_metallopeptidase"/>
</dbReference>
<dbReference type="Gene3D" id="3.30.2010.10">
    <property type="entry name" value="Metalloproteases ('zincins'), catalytic domain"/>
    <property type="match status" value="1"/>
</dbReference>
<comment type="caution">
    <text evidence="2">The sequence shown here is derived from an EMBL/GenBank/DDBJ whole genome shotgun (WGS) entry which is preliminary data.</text>
</comment>
<dbReference type="EMBL" id="JACRTC010000001">
    <property type="protein sequence ID" value="MBC8569327.1"/>
    <property type="molecule type" value="Genomic_DNA"/>
</dbReference>
<dbReference type="PANTHER" id="PTHR30399:SF1">
    <property type="entry name" value="UTP PYROPHOSPHATASE"/>
    <property type="match status" value="1"/>
</dbReference>
<dbReference type="RefSeq" id="WP_262396433.1">
    <property type="nucleotide sequence ID" value="NZ_JACRTC010000001.1"/>
</dbReference>
<dbReference type="Pfam" id="PF01863">
    <property type="entry name" value="YgjP-like"/>
    <property type="match status" value="1"/>
</dbReference>
<sequence length="240" mass="27802">MEQLIIRRGADEIPYTLERKKVKNINVRITSDGQVFVSAPKRLPFASIESFLALKFDWLLLHTRFHTQTEQFTSPADCGFAFYLGKRYPLVVTVYKRPGARLSGGLLQVFVPNASDPDSIDSAVRRWYEAQAQMVLKSLYDQAAQLFFTGGRATPELRLRMMTASFGNCNHTKNRITLNKRLILMPQECIEYVIIHEFCHTLIPNHSPDFHTLVRSFVPQDKERKLQLNELYRIYGQMMQ</sequence>
<reference evidence="2" key="1">
    <citation type="submission" date="2020-08" db="EMBL/GenBank/DDBJ databases">
        <title>Genome public.</title>
        <authorList>
            <person name="Liu C."/>
            <person name="Sun Q."/>
        </authorList>
    </citation>
    <scope>NUCLEOTIDE SEQUENCE</scope>
    <source>
        <strain evidence="2">NSJ-54</strain>
    </source>
</reference>
<dbReference type="PANTHER" id="PTHR30399">
    <property type="entry name" value="UNCHARACTERIZED PROTEIN YGJP"/>
    <property type="match status" value="1"/>
</dbReference>